<accession>A0AAF0F1Z5</accession>
<comment type="domain">
    <text evidence="7">The pseudokinase domain, the coiled-coil (CC), and C-terminal knob domain (CK) form a structural unit (PKC) that forms an extensive high-affinity interaction surface for PAN2.</text>
</comment>
<evidence type="ECO:0000256" key="6">
    <source>
        <dbReference type="ARBA" id="ARBA00023054"/>
    </source>
</evidence>
<keyword evidence="5 7" id="KW-0067">ATP-binding</keyword>
<feature type="binding site" evidence="7">
    <location>
        <position position="267"/>
    </location>
    <ligand>
        <name>ATP</name>
        <dbReference type="ChEBI" id="CHEBI:30616"/>
    </ligand>
</feature>
<dbReference type="Proteomes" id="UP001219933">
    <property type="component" value="Chromosome 6"/>
</dbReference>
<feature type="binding site" evidence="7">
    <location>
        <begin position="316"/>
        <end position="323"/>
    </location>
    <ligand>
        <name>ATP</name>
        <dbReference type="ChEBI" id="CHEBI:30616"/>
    </ligand>
</feature>
<feature type="coiled-coil region" evidence="7">
    <location>
        <begin position="480"/>
        <end position="518"/>
    </location>
</feature>
<dbReference type="GO" id="GO:0000289">
    <property type="term" value="P:nuclear-transcribed mRNA poly(A) tail shortening"/>
    <property type="evidence" value="ECO:0007669"/>
    <property type="project" value="UniProtKB-UniRule"/>
</dbReference>
<dbReference type="SUPFAM" id="SSF56112">
    <property type="entry name" value="Protein kinase-like (PK-like)"/>
    <property type="match status" value="1"/>
</dbReference>
<feature type="domain" description="Pan3 C-terminal knob" evidence="9">
    <location>
        <begin position="473"/>
        <end position="608"/>
    </location>
</feature>
<dbReference type="EMBL" id="CP119882">
    <property type="protein sequence ID" value="WFD36922.1"/>
    <property type="molecule type" value="Genomic_DNA"/>
</dbReference>
<comment type="domain">
    <text evidence="7">The N-terminal zinc finger binds to poly(A) RNA.</text>
</comment>
<dbReference type="Gene3D" id="1.10.510.10">
    <property type="entry name" value="Transferase(Phosphotransferase) domain 1"/>
    <property type="match status" value="1"/>
</dbReference>
<feature type="compositionally biased region" description="Low complexity" evidence="8">
    <location>
        <begin position="10"/>
        <end position="29"/>
    </location>
</feature>
<protein>
    <recommendedName>
        <fullName evidence="7">PAN2-PAN3 deadenylation complex subunit PAN3</fullName>
    </recommendedName>
    <alternativeName>
        <fullName evidence="7">PAB1P-dependent poly(A)-specific ribonuclease</fullName>
    </alternativeName>
    <alternativeName>
        <fullName evidence="7">Poly(A)-nuclease deadenylation complex subunit 3</fullName>
        <shortName evidence="7">PAN deadenylation complex subunit 3</shortName>
    </alternativeName>
</protein>
<evidence type="ECO:0000256" key="4">
    <source>
        <dbReference type="ARBA" id="ARBA00022741"/>
    </source>
</evidence>
<dbReference type="InterPro" id="IPR011009">
    <property type="entry name" value="Kinase-like_dom_sf"/>
</dbReference>
<comment type="subunit">
    <text evidence="7">Homodimer. Forms a heterotrimer with a catalytic subunit PAN2 to form the poly(A)-nuclease (PAN) deadenylation complex. Interacts (via PAM-2 motif) with poly(A)-binding protein PAB1 (via PABC domain), conferring substrate specificity of the enzyme complex.</text>
</comment>
<evidence type="ECO:0000256" key="2">
    <source>
        <dbReference type="ARBA" id="ARBA00022490"/>
    </source>
</evidence>
<dbReference type="InterPro" id="IPR041332">
    <property type="entry name" value="Pan3_CK"/>
</dbReference>
<evidence type="ECO:0000256" key="7">
    <source>
        <dbReference type="HAMAP-Rule" id="MF_03181"/>
    </source>
</evidence>
<dbReference type="GO" id="GO:0006397">
    <property type="term" value="P:mRNA processing"/>
    <property type="evidence" value="ECO:0007669"/>
    <property type="project" value="UniProtKB-KW"/>
</dbReference>
<evidence type="ECO:0000313" key="10">
    <source>
        <dbReference type="EMBL" id="WFD36922.1"/>
    </source>
</evidence>
<dbReference type="Gene3D" id="1.10.287.3700">
    <property type="match status" value="1"/>
</dbReference>
<dbReference type="FunFam" id="1.10.287.3700:FF:000001">
    <property type="entry name" value="PAN2-PAN3 deadenylation complex subunit PAN3"/>
    <property type="match status" value="1"/>
</dbReference>
<evidence type="ECO:0000256" key="5">
    <source>
        <dbReference type="ARBA" id="ARBA00022840"/>
    </source>
</evidence>
<dbReference type="InterPro" id="IPR030844">
    <property type="entry name" value="PAN3"/>
</dbReference>
<evidence type="ECO:0000256" key="8">
    <source>
        <dbReference type="SAM" id="MobiDB-lite"/>
    </source>
</evidence>
<evidence type="ECO:0000313" key="11">
    <source>
        <dbReference type="Proteomes" id="UP001219933"/>
    </source>
</evidence>
<dbReference type="GO" id="GO:0005524">
    <property type="term" value="F:ATP binding"/>
    <property type="evidence" value="ECO:0007669"/>
    <property type="project" value="UniProtKB-UniRule"/>
</dbReference>
<dbReference type="AlphaFoldDB" id="A0AAF0F1Z5"/>
<name>A0AAF0F1Z5_9BASI</name>
<dbReference type="GO" id="GO:0031251">
    <property type="term" value="C:PAN complex"/>
    <property type="evidence" value="ECO:0007669"/>
    <property type="project" value="UniProtKB-UniRule"/>
</dbReference>
<keyword evidence="11" id="KW-1185">Reference proteome</keyword>
<organism evidence="10 11">
    <name type="scientific">Malassezia cuniculi</name>
    <dbReference type="NCBI Taxonomy" id="948313"/>
    <lineage>
        <taxon>Eukaryota</taxon>
        <taxon>Fungi</taxon>
        <taxon>Dikarya</taxon>
        <taxon>Basidiomycota</taxon>
        <taxon>Ustilaginomycotina</taxon>
        <taxon>Malasseziomycetes</taxon>
        <taxon>Malasseziales</taxon>
        <taxon>Malasseziaceae</taxon>
        <taxon>Malassezia</taxon>
    </lineage>
</organism>
<comment type="subcellular location">
    <subcellularLocation>
        <location evidence="1 7">Cytoplasm</location>
    </subcellularLocation>
</comment>
<dbReference type="GO" id="GO:0008143">
    <property type="term" value="F:poly(A) binding"/>
    <property type="evidence" value="ECO:0007669"/>
    <property type="project" value="TreeGrafter"/>
</dbReference>
<proteinExistence type="inferred from homology"/>
<dbReference type="PANTHER" id="PTHR12272:SF11">
    <property type="entry name" value="PAN2-PAN3 DEADENYLATION COMPLEX SUBUNIT PAN3"/>
    <property type="match status" value="1"/>
</dbReference>
<dbReference type="Pfam" id="PF18101">
    <property type="entry name" value="Pan3_CK"/>
    <property type="match status" value="1"/>
</dbReference>
<sequence>MPTDSKRGAADAPSAPAAAPAHTEGTSLSNLLSSTNASLANISFQPRAALSTKVAEAPVFVPREAQEASVQASSVAHASAGAAAGISSVAGVPHVARGSSHALGGVPSQMLPSATFSSAAGYEQYDAPYGPASYEPDRRSRQPLQYHLYAPPQPHVSNLHPSHLATMAFFMDPALSEELQRKHEALYAVTEPSLSEQLPEMLHVYHSLVPLEATAAHGVPQSLQNPRFSGGARALTGACGDPSRTFGYNSHVYKATCVLDGKCYVLRRIAGFHLQHEAAIGLVERWRKIRNPGIVAVREAFTTRAFGDHSIVFVYDYHPHATTLYMEHLTVKPLRPDRRGRLVAAATHIPERVLWSYICQMASVLRVIHRAGLAACTIDASKVLYTGQNRVRINCCGIFDVLTYTADEAPDVVQQRQRDDMRALGSLVEIIARSSNGAAARTDIARQVALRGFSEGLADILHELTEGEHTADSLLVRVAPRLADELGASLNYADLLEASLMRELENARLVRLLCTLNFVNERPEFEQDARWSETGDRYVAKLFRDMVFHAVDEHGRPVLDMSHVLMHLNKLDAGSQERFMLTSRDEQTCLLVTYAEVRRCIEASAAELAHA</sequence>
<evidence type="ECO:0000256" key="1">
    <source>
        <dbReference type="ARBA" id="ARBA00004496"/>
    </source>
</evidence>
<evidence type="ECO:0000259" key="9">
    <source>
        <dbReference type="Pfam" id="PF18101"/>
    </source>
</evidence>
<comment type="domain">
    <text evidence="7">Contains a pseudokinase domain. The protein kinase domain is predicted to be catalytically inactive because some of the residues important for catalytic activity are substituted and it lacks the equivalent of the binding site for a peptide substrate. However, it has retained an ATP-binding site and ATP-binding is required for mRNA degradation, stimulating the activity of the PAN2 nuclease in vitro. The nucleotide-binding site is juxtaposed to the RNase active site of PAN2 in the complex and may actually bind nucleosides of a poly(A) RNA rather than ATP, feeding the poly(A)-tail to the active site of the deadenylase and thus increasing the efficiency with which this distributive enzyme degrades oligo(A) RNAs.</text>
</comment>
<gene>
    <name evidence="7 10" type="primary">PAN3</name>
    <name evidence="10" type="ORF">MCUN1_003814</name>
</gene>
<dbReference type="PANTHER" id="PTHR12272">
    <property type="entry name" value="DEADENYLATION COMPLEX SUBUNIT PAN3"/>
    <property type="match status" value="1"/>
</dbReference>
<keyword evidence="2 7" id="KW-0963">Cytoplasm</keyword>
<dbReference type="Gene3D" id="1.20.5.5160">
    <property type="match status" value="1"/>
</dbReference>
<keyword evidence="3 7" id="KW-0507">mRNA processing</keyword>
<comment type="similarity">
    <text evidence="7">Belongs to the protein kinase superfamily. PAN3 family.</text>
</comment>
<comment type="caution">
    <text evidence="7">Lacks conserved residue(s) required for the propagation of feature annotation.</text>
</comment>
<keyword evidence="6 7" id="KW-0175">Coiled coil</keyword>
<reference evidence="10" key="1">
    <citation type="submission" date="2023-03" db="EMBL/GenBank/DDBJ databases">
        <title>Mating type loci evolution in Malassezia.</title>
        <authorList>
            <person name="Coelho M.A."/>
        </authorList>
    </citation>
    <scope>NUCLEOTIDE SEQUENCE</scope>
    <source>
        <strain evidence="10">CBS 11721</strain>
    </source>
</reference>
<dbReference type="GO" id="GO:0000932">
    <property type="term" value="C:P-body"/>
    <property type="evidence" value="ECO:0007669"/>
    <property type="project" value="TreeGrafter"/>
</dbReference>
<comment type="function">
    <text evidence="7">Regulatory subunit of the poly(A)-nuclease (PAN) deadenylation complex, one of two cytoplasmic mRNA deadenylases involved in mRNA turnover. PAN specifically shortens poly(A) tails of RNA and the activity is stimulated by poly(A)-binding protein PAB1. PAN deadenylation is followed by rapid degradation of the shortened mRNA tails by the CCR4-NOT complex. Deadenylated mRNAs are then degraded by two alternative mechanisms, namely exosome-mediated 3'-5' exonucleolytic degradation, or deadenlyation-dependent mRNA decaping and subsequent 5'-3' exonucleolytic degradation by XRN1. May also be involved in post-transcriptional maturation of mRNA poly(A) tails. PAN3 acts as a positive regulator for PAN activity, recruiting the catalytic subunit PAN2 to mRNA via its interaction with RNA and with PAB1.</text>
</comment>
<keyword evidence="4 7" id="KW-0547">Nucleotide-binding</keyword>
<feature type="region of interest" description="Knob domain" evidence="7">
    <location>
        <begin position="519"/>
        <end position="611"/>
    </location>
</feature>
<feature type="region of interest" description="Disordered" evidence="8">
    <location>
        <begin position="1"/>
        <end position="29"/>
    </location>
</feature>
<evidence type="ECO:0000256" key="3">
    <source>
        <dbReference type="ARBA" id="ARBA00022664"/>
    </source>
</evidence>
<dbReference type="HAMAP" id="MF_03181">
    <property type="entry name" value="PAN3"/>
    <property type="match status" value="1"/>
</dbReference>
<feature type="binding site" evidence="7">
    <location>
        <begin position="381"/>
        <end position="382"/>
    </location>
    <ligand>
        <name>ATP</name>
        <dbReference type="ChEBI" id="CHEBI:30616"/>
    </ligand>
</feature>